<dbReference type="PIRSF" id="PIRSF018300">
    <property type="entry name" value="DNA_pol_alph_2"/>
    <property type="match status" value="1"/>
</dbReference>
<feature type="domain" description="DNA polymerase alpha/delta/epsilon subunit B" evidence="8">
    <location>
        <begin position="394"/>
        <end position="628"/>
    </location>
</feature>
<name>A0A0L0NIW1_TOLOC</name>
<evidence type="ECO:0000256" key="7">
    <source>
        <dbReference type="SAM" id="MobiDB-lite"/>
    </source>
</evidence>
<evidence type="ECO:0000256" key="4">
    <source>
        <dbReference type="ARBA" id="ARBA00022705"/>
    </source>
</evidence>
<evidence type="ECO:0000313" key="11">
    <source>
        <dbReference type="Proteomes" id="UP000036947"/>
    </source>
</evidence>
<evidence type="ECO:0000256" key="1">
    <source>
        <dbReference type="ARBA" id="ARBA00004123"/>
    </source>
</evidence>
<dbReference type="PANTHER" id="PTHR23061:SF12">
    <property type="entry name" value="DNA POLYMERASE ALPHA SUBUNIT B"/>
    <property type="match status" value="1"/>
</dbReference>
<keyword evidence="11" id="KW-1185">Reference proteome</keyword>
<evidence type="ECO:0000259" key="9">
    <source>
        <dbReference type="Pfam" id="PF22062"/>
    </source>
</evidence>
<dbReference type="PANTHER" id="PTHR23061">
    <property type="entry name" value="DNA POLYMERASE 2 ALPHA 70 KDA SUBUNIT"/>
    <property type="match status" value="1"/>
</dbReference>
<proteinExistence type="inferred from homology"/>
<feature type="domain" description="DNA polymerase alpha subunit B OB" evidence="9">
    <location>
        <begin position="248"/>
        <end position="355"/>
    </location>
</feature>
<evidence type="ECO:0000313" key="10">
    <source>
        <dbReference type="EMBL" id="KND93983.1"/>
    </source>
</evidence>
<comment type="caution">
    <text evidence="10">The sequence shown here is derived from an EMBL/GenBank/DDBJ whole genome shotgun (WGS) entry which is preliminary data.</text>
</comment>
<gene>
    <name evidence="10" type="ORF">TOPH_01612</name>
</gene>
<dbReference type="InterPro" id="IPR016722">
    <property type="entry name" value="DNA_pol_alpha_bsu"/>
</dbReference>
<comment type="subcellular location">
    <subcellularLocation>
        <location evidence="1 6">Nucleus</location>
    </subcellularLocation>
</comment>
<protein>
    <recommendedName>
        <fullName evidence="3 6">DNA polymerase alpha subunit B</fullName>
    </recommendedName>
</protein>
<dbReference type="FunFam" id="3.60.21.60:FF:000008">
    <property type="entry name" value="DNA polymerase alpha subunit B"/>
    <property type="match status" value="1"/>
</dbReference>
<evidence type="ECO:0000256" key="6">
    <source>
        <dbReference type="PIRNR" id="PIRNR018300"/>
    </source>
</evidence>
<dbReference type="Proteomes" id="UP000036947">
    <property type="component" value="Unassembled WGS sequence"/>
</dbReference>
<comment type="function">
    <text evidence="6">Accessory subunit of the DNA polymerase alpha complex (also known as the alpha DNA polymerase-primase complex) which plays an essential role in the initiation of DNA synthesis.</text>
</comment>
<keyword evidence="4 6" id="KW-0235">DNA replication</keyword>
<sequence>MHPPQADELHFSAYQDLDTADSVNRSLPLPTMADAELQSRFSPNQPLEPDVLAELQSTMRLHDLSAEDLFFKWESYCIKLDLDAQEVSLRAVRNLKASIQDALEKSSHRPTQQVKGERKLNATPRAAGTDVFGMLDALVPSTPASGGGRLGNKGSASARRRMDTPSGGVASSPARGMRDQLDAMNGVPANAFSERANPGEVLEVLNAALTPAQPPLAPFPEPRIKLTAASDQKKLAYKPLAMKLSEASEILDDRIDDFSALVQEHHGLDDGAFGSPASQGTAEVVAVGRVASDSMEGRLNAASLVLETSRRTGMGFRVPLKMDGIRGWSFFPGQIVALRGTNATGSEFVVNKVLEVPLLPNAASTSAALEAHRERLRGSQDAMDSDAEPAPLNILFAAGPYTADDNLDYEPLHALCSQAADTYADALVLTGPFIDIDHPLIATGDFDLPDDAAHDPDTATMATVFKHLFAPALNRLAAASPHLTVILVPSVRDVLAKHVSWPQDTLARKELGLPKVVRVVSNPMTLSVNEMVLGVSSQDVLYELRAEELARGAVPGDLMGRLCRYLVEQRHYFPLFPPADRARLPRTGTEAGIATGAMLDLSYLKLGEMVNVRPDVMLIPSALPPFAKVVESVLAINPGYLSKRKGAGTYARMTLHAPKAHVEAADAMVSHRVFDRARVEIVRI</sequence>
<dbReference type="InterPro" id="IPR054300">
    <property type="entry name" value="OB_DPOA2"/>
</dbReference>
<organism evidence="10 11">
    <name type="scientific">Tolypocladium ophioglossoides (strain CBS 100239)</name>
    <name type="common">Snaketongue truffleclub</name>
    <name type="synonym">Elaphocordyceps ophioglossoides</name>
    <dbReference type="NCBI Taxonomy" id="1163406"/>
    <lineage>
        <taxon>Eukaryota</taxon>
        <taxon>Fungi</taxon>
        <taxon>Dikarya</taxon>
        <taxon>Ascomycota</taxon>
        <taxon>Pezizomycotina</taxon>
        <taxon>Sordariomycetes</taxon>
        <taxon>Hypocreomycetidae</taxon>
        <taxon>Hypocreales</taxon>
        <taxon>Ophiocordycipitaceae</taxon>
        <taxon>Tolypocladium</taxon>
    </lineage>
</organism>
<dbReference type="OrthoDB" id="336885at2759"/>
<dbReference type="Pfam" id="PF22062">
    <property type="entry name" value="OB_DPOA2"/>
    <property type="match status" value="1"/>
</dbReference>
<dbReference type="STRING" id="1163406.A0A0L0NIW1"/>
<dbReference type="Gene3D" id="3.60.21.60">
    <property type="match status" value="2"/>
</dbReference>
<dbReference type="GO" id="GO:0003677">
    <property type="term" value="F:DNA binding"/>
    <property type="evidence" value="ECO:0007669"/>
    <property type="project" value="InterPro"/>
</dbReference>
<evidence type="ECO:0000256" key="3">
    <source>
        <dbReference type="ARBA" id="ARBA00018596"/>
    </source>
</evidence>
<reference evidence="10 11" key="1">
    <citation type="journal article" date="2015" name="BMC Genomics">
        <title>The genome of the truffle-parasite Tolypocladium ophioglossoides and the evolution of antifungal peptaibiotics.</title>
        <authorList>
            <person name="Quandt C.A."/>
            <person name="Bushley K.E."/>
            <person name="Spatafora J.W."/>
        </authorList>
    </citation>
    <scope>NUCLEOTIDE SEQUENCE [LARGE SCALE GENOMIC DNA]</scope>
    <source>
        <strain evidence="10 11">CBS 100239</strain>
    </source>
</reference>
<dbReference type="EMBL" id="LFRF01000003">
    <property type="protein sequence ID" value="KND93983.1"/>
    <property type="molecule type" value="Genomic_DNA"/>
</dbReference>
<dbReference type="FunFam" id="3.60.21.60:FF:000005">
    <property type="entry name" value="DNA polymerase alpha subunit B"/>
    <property type="match status" value="1"/>
</dbReference>
<dbReference type="InterPro" id="IPR007185">
    <property type="entry name" value="DNA_pol_a/d/e_bsu"/>
</dbReference>
<dbReference type="Pfam" id="PF04042">
    <property type="entry name" value="DNA_pol_E_B"/>
    <property type="match status" value="1"/>
</dbReference>
<evidence type="ECO:0000256" key="2">
    <source>
        <dbReference type="ARBA" id="ARBA00007299"/>
    </source>
</evidence>
<evidence type="ECO:0000256" key="5">
    <source>
        <dbReference type="ARBA" id="ARBA00023242"/>
    </source>
</evidence>
<dbReference type="GO" id="GO:0006270">
    <property type="term" value="P:DNA replication initiation"/>
    <property type="evidence" value="ECO:0007669"/>
    <property type="project" value="TreeGrafter"/>
</dbReference>
<dbReference type="AlphaFoldDB" id="A0A0L0NIW1"/>
<evidence type="ECO:0000259" key="8">
    <source>
        <dbReference type="Pfam" id="PF04042"/>
    </source>
</evidence>
<comment type="similarity">
    <text evidence="2 6">Belongs to the DNA polymerase alpha subunit B family.</text>
</comment>
<keyword evidence="5 6" id="KW-0539">Nucleus</keyword>
<accession>A0A0L0NIW1</accession>
<dbReference type="GO" id="GO:0005658">
    <property type="term" value="C:alpha DNA polymerase:primase complex"/>
    <property type="evidence" value="ECO:0007669"/>
    <property type="project" value="TreeGrafter"/>
</dbReference>
<feature type="region of interest" description="Disordered" evidence="7">
    <location>
        <begin position="142"/>
        <end position="175"/>
    </location>
</feature>